<evidence type="ECO:0000313" key="3">
    <source>
        <dbReference type="EMBL" id="SMF45519.1"/>
    </source>
</evidence>
<dbReference type="InterPro" id="IPR006311">
    <property type="entry name" value="TAT_signal"/>
</dbReference>
<dbReference type="STRING" id="560819.SAMN05428998_11613"/>
<name>A0A1Y6CAI5_9PROT</name>
<keyword evidence="4" id="KW-1185">Reference proteome</keyword>
<feature type="chain" id="PRO_5012373532" evidence="2">
    <location>
        <begin position="33"/>
        <end position="334"/>
    </location>
</feature>
<dbReference type="GO" id="GO:0055085">
    <property type="term" value="P:transmembrane transport"/>
    <property type="evidence" value="ECO:0007669"/>
    <property type="project" value="InterPro"/>
</dbReference>
<dbReference type="CDD" id="cd13672">
    <property type="entry name" value="PBP2_TRAP_Siap"/>
    <property type="match status" value="1"/>
</dbReference>
<sequence length="334" mass="36964">MTQFVTRRAFLASTAVAAAAASVAGRARPAFAADKVTLRLSSPATPTDQRAVALTEVFGPAVAGFASFEPHWNASLFKQGTELEAIARGNLEMSITSAQELATLFPEWSIFTAGYLHRDAEHQKKVFAAAFMDPMKQKVEEQLGVKLLTVMYLGRRQLNLRIEKHIETPADLAGVKLRMPGTDAWQFLGRALGANPVPMAFTEVYTGLQTGAIDGQDNPLPTDKDSKFYEVTRQIVLTSHLVDLNYLAFSKQVWDGLSAEQRATVQKAADDAAELGRKRQLKLEDELAQFFKDQGLKVYEPNVEAFRKHVQKAYLESDFAKDWPKGMVDQINAL</sequence>
<dbReference type="RefSeq" id="WP_085124121.1">
    <property type="nucleotide sequence ID" value="NZ_FWZX01000016.1"/>
</dbReference>
<dbReference type="NCBIfam" id="NF037995">
    <property type="entry name" value="TRAP_S1"/>
    <property type="match status" value="1"/>
</dbReference>
<protein>
    <submittedName>
        <fullName evidence="3">Tripartite ATP-independent transporter solute receptor, DctP family</fullName>
    </submittedName>
</protein>
<evidence type="ECO:0000313" key="4">
    <source>
        <dbReference type="Proteomes" id="UP000192917"/>
    </source>
</evidence>
<dbReference type="InterPro" id="IPR018389">
    <property type="entry name" value="DctP_fam"/>
</dbReference>
<gene>
    <name evidence="3" type="ORF">SAMN05428998_11613</name>
</gene>
<dbReference type="Pfam" id="PF03480">
    <property type="entry name" value="DctP"/>
    <property type="match status" value="1"/>
</dbReference>
<keyword evidence="3" id="KW-0675">Receptor</keyword>
<accession>A0A1Y6CAI5</accession>
<evidence type="ECO:0000256" key="1">
    <source>
        <dbReference type="ARBA" id="ARBA00022729"/>
    </source>
</evidence>
<dbReference type="PANTHER" id="PTHR33376">
    <property type="match status" value="1"/>
</dbReference>
<dbReference type="PROSITE" id="PS51318">
    <property type="entry name" value="TAT"/>
    <property type="match status" value="1"/>
</dbReference>
<dbReference type="AlphaFoldDB" id="A0A1Y6CAI5"/>
<dbReference type="Proteomes" id="UP000192917">
    <property type="component" value="Unassembled WGS sequence"/>
</dbReference>
<dbReference type="InterPro" id="IPR038404">
    <property type="entry name" value="TRAP_DctP_sf"/>
</dbReference>
<reference evidence="3 4" key="1">
    <citation type="submission" date="2017-04" db="EMBL/GenBank/DDBJ databases">
        <authorList>
            <person name="Afonso C.L."/>
            <person name="Miller P.J."/>
            <person name="Scott M.A."/>
            <person name="Spackman E."/>
            <person name="Goraichik I."/>
            <person name="Dimitrov K.M."/>
            <person name="Suarez D.L."/>
            <person name="Swayne D.E."/>
        </authorList>
    </citation>
    <scope>NUCLEOTIDE SEQUENCE [LARGE SCALE GENOMIC DNA]</scope>
    <source>
        <strain evidence="3 4">USBA 355</strain>
    </source>
</reference>
<feature type="signal peptide" evidence="2">
    <location>
        <begin position="1"/>
        <end position="32"/>
    </location>
</feature>
<keyword evidence="1 2" id="KW-0732">Signal</keyword>
<dbReference type="EMBL" id="FWZX01000016">
    <property type="protein sequence ID" value="SMF45519.1"/>
    <property type="molecule type" value="Genomic_DNA"/>
</dbReference>
<dbReference type="Gene3D" id="3.40.190.170">
    <property type="entry name" value="Bacterial extracellular solute-binding protein, family 7"/>
    <property type="match status" value="1"/>
</dbReference>
<proteinExistence type="predicted"/>
<dbReference type="PANTHER" id="PTHR33376:SF4">
    <property type="entry name" value="SIALIC ACID-BINDING PERIPLASMIC PROTEIN SIAP"/>
    <property type="match status" value="1"/>
</dbReference>
<evidence type="ECO:0000256" key="2">
    <source>
        <dbReference type="SAM" id="SignalP"/>
    </source>
</evidence>
<organism evidence="3 4">
    <name type="scientific">Tistlia consotensis USBA 355</name>
    <dbReference type="NCBI Taxonomy" id="560819"/>
    <lineage>
        <taxon>Bacteria</taxon>
        <taxon>Pseudomonadati</taxon>
        <taxon>Pseudomonadota</taxon>
        <taxon>Alphaproteobacteria</taxon>
        <taxon>Rhodospirillales</taxon>
        <taxon>Rhodovibrionaceae</taxon>
        <taxon>Tistlia</taxon>
    </lineage>
</organism>